<proteinExistence type="predicted"/>
<keyword evidence="1" id="KW-0812">Transmembrane</keyword>
<dbReference type="GeneID" id="24819812"/>
<keyword evidence="1" id="KW-1133">Transmembrane helix</keyword>
<organism evidence="2 3">
    <name type="scientific">Nitrosopumilus adriaticus</name>
    <dbReference type="NCBI Taxonomy" id="1580092"/>
    <lineage>
        <taxon>Archaea</taxon>
        <taxon>Nitrososphaerota</taxon>
        <taxon>Nitrososphaeria</taxon>
        <taxon>Nitrosopumilales</taxon>
        <taxon>Nitrosopumilaceae</taxon>
        <taxon>Nitrosopumilus</taxon>
    </lineage>
</organism>
<protein>
    <submittedName>
        <fullName evidence="2">Uncharacterized protein</fullName>
    </submittedName>
</protein>
<reference evidence="3" key="1">
    <citation type="submission" date="2015-03" db="EMBL/GenBank/DDBJ databases">
        <title>Characterization of two novel Thaumarchaeota isolated from the Northern Adriatic Sea.</title>
        <authorList>
            <person name="Bayer B."/>
            <person name="Vojvoda J."/>
            <person name="Offre P."/>
            <person name="Srivastava A."/>
            <person name="Elisabeth N."/>
            <person name="Garcia J.A.L."/>
            <person name="Schleper C."/>
            <person name="Herndl G.J."/>
        </authorList>
    </citation>
    <scope>NUCLEOTIDE SEQUENCE [LARGE SCALE GENOMIC DNA]</scope>
    <source>
        <strain evidence="3">NF5</strain>
    </source>
</reference>
<dbReference type="EMBL" id="CP011070">
    <property type="protein sequence ID" value="AJW70271.1"/>
    <property type="molecule type" value="Genomic_DNA"/>
</dbReference>
<feature type="transmembrane region" description="Helical" evidence="1">
    <location>
        <begin position="102"/>
        <end position="122"/>
    </location>
</feature>
<evidence type="ECO:0000313" key="2">
    <source>
        <dbReference type="EMBL" id="AJW70271.1"/>
    </source>
</evidence>
<dbReference type="OrthoDB" id="11556at2157"/>
<feature type="transmembrane region" description="Helical" evidence="1">
    <location>
        <begin position="27"/>
        <end position="50"/>
    </location>
</feature>
<accession>A0A0D5C0K9</accession>
<dbReference type="RefSeq" id="WP_048115513.1">
    <property type="nucleotide sequence ID" value="NZ_CP011070.1"/>
</dbReference>
<sequence>MTNKKERENIFEILDGMMFQLSKTKKMFLIMIITTLIIPPISIIAISSAFDPPHQDRFKEDFDIRLQSKLDSGEITEDEYNLIKEKFSKKIKPHPLLRPHQLVIFAISVVWLGVGIRQWFVISKWDKRYQQFKENQKEIDKKFEDDSDDEK</sequence>
<keyword evidence="3" id="KW-1185">Reference proteome</keyword>
<reference evidence="2 3" key="2">
    <citation type="journal article" date="2016" name="ISME J.">
        <title>Physiological and genomic characterization of two novel marine thaumarchaeal strains indicates niche differentiation.</title>
        <authorList>
            <person name="Bayer B."/>
            <person name="Vojvoda J."/>
            <person name="Offre P."/>
            <person name="Alves R.J."/>
            <person name="Elisabeth N.H."/>
            <person name="Garcia J.A."/>
            <person name="Volland J.M."/>
            <person name="Srivastava A."/>
            <person name="Schleper C."/>
            <person name="Herndl G.J."/>
        </authorList>
    </citation>
    <scope>NUCLEOTIDE SEQUENCE [LARGE SCALE GENOMIC DNA]</scope>
    <source>
        <strain evidence="2 3">NF5</strain>
    </source>
</reference>
<name>A0A0D5C0K9_9ARCH</name>
<evidence type="ECO:0000313" key="3">
    <source>
        <dbReference type="Proteomes" id="UP000032408"/>
    </source>
</evidence>
<dbReference type="AlphaFoldDB" id="A0A0D5C0K9"/>
<dbReference type="STRING" id="1580092.NADRNF5_0575"/>
<dbReference type="HOGENOM" id="CLU_145173_0_0_2"/>
<keyword evidence="1" id="KW-0472">Membrane</keyword>
<gene>
    <name evidence="2" type="ORF">NADRNF5_0575</name>
</gene>
<evidence type="ECO:0000256" key="1">
    <source>
        <dbReference type="SAM" id="Phobius"/>
    </source>
</evidence>
<dbReference type="KEGG" id="nin:NADRNF5_0575"/>
<dbReference type="Proteomes" id="UP000032408">
    <property type="component" value="Chromosome"/>
</dbReference>